<feature type="compositionally biased region" description="Polar residues" evidence="1">
    <location>
        <begin position="501"/>
        <end position="511"/>
    </location>
</feature>
<feature type="region of interest" description="Disordered" evidence="1">
    <location>
        <begin position="103"/>
        <end position="126"/>
    </location>
</feature>
<feature type="compositionally biased region" description="Low complexity" evidence="1">
    <location>
        <begin position="488"/>
        <end position="500"/>
    </location>
</feature>
<organism evidence="2 3">
    <name type="scientific">Rhizoctonia solani</name>
    <dbReference type="NCBI Taxonomy" id="456999"/>
    <lineage>
        <taxon>Eukaryota</taxon>
        <taxon>Fungi</taxon>
        <taxon>Dikarya</taxon>
        <taxon>Basidiomycota</taxon>
        <taxon>Agaricomycotina</taxon>
        <taxon>Agaricomycetes</taxon>
        <taxon>Cantharellales</taxon>
        <taxon>Ceratobasidiaceae</taxon>
        <taxon>Rhizoctonia</taxon>
    </lineage>
</organism>
<name>A0A0K6FY17_9AGAM</name>
<feature type="compositionally biased region" description="Acidic residues" evidence="1">
    <location>
        <begin position="189"/>
        <end position="200"/>
    </location>
</feature>
<sequence length="646" mass="72601">MSSHQGTQNIGSGNDELLGLGKSVFLVVEHNGQKVAIKRQSDYQKTIASIKKSVPELGSSHDDHIILLAFLAEVDDYVRITEEVWVDLLPRFLTIRVQLLNAPKNPGTGETGNDDSSEDEVVRRAEDEYVSDIPSNSIRRRTIVGMRQPIAARPKLKNDEAAEKRRQQQVAGETSAWAAFLYPPLSEPSETETINDDGNETEPLPPSPYLQYLPSFAQSLPIWIIIKEAISSLFFYYFVIRKIPDAFFHSAAAPRGTRLRPLTTPRERNNQGQIEPPVFLIAEYDRRKVTIPRNAGYQGTLASIKKNFAPLKTAANSQIALLAYFAEANYYIVVTEDLWYDLLPRLIVIRVTLVNDRSSVSSDGCTGGYNPLRYERNTRPRYPGGFMADYMRGFPPDGDIKIGKPVIYLFPPAVIVNVRVELALTRFWTFSEIYPPTTVMPSTKDTESLGESIAWTVNAQPDGMLWDQLTEREVTYLFWEARNAKPRLLSSPPTTRPSSPAETPSHSFNPANPTILPNHSALLPFDKVTGYIDDALIALGLHTEARTSFITYWLPDLSKHAFIALRFLSQKEYEKSAPMNVSPAPDVVTRVFMLFRGVDESQIGLWNGTEMHTDATVWRDIVGVDLVKVHDESLFRVVEWGGVEVK</sequence>
<evidence type="ECO:0000313" key="3">
    <source>
        <dbReference type="Proteomes" id="UP000044841"/>
    </source>
</evidence>
<keyword evidence="3" id="KW-1185">Reference proteome</keyword>
<evidence type="ECO:0000256" key="1">
    <source>
        <dbReference type="SAM" id="MobiDB-lite"/>
    </source>
</evidence>
<evidence type="ECO:0000313" key="2">
    <source>
        <dbReference type="EMBL" id="CUA71003.1"/>
    </source>
</evidence>
<gene>
    <name evidence="2" type="ORF">RSOLAG22IIIB_09290</name>
</gene>
<proteinExistence type="predicted"/>
<dbReference type="AlphaFoldDB" id="A0A0K6FY17"/>
<protein>
    <submittedName>
        <fullName evidence="2">Uncharacterized protein</fullName>
    </submittedName>
</protein>
<dbReference type="EMBL" id="CYGV01001211">
    <property type="protein sequence ID" value="CUA71003.1"/>
    <property type="molecule type" value="Genomic_DNA"/>
</dbReference>
<feature type="region of interest" description="Disordered" evidence="1">
    <location>
        <begin position="488"/>
        <end position="511"/>
    </location>
</feature>
<dbReference type="Proteomes" id="UP000044841">
    <property type="component" value="Unassembled WGS sequence"/>
</dbReference>
<accession>A0A0K6FY17</accession>
<feature type="region of interest" description="Disordered" evidence="1">
    <location>
        <begin position="186"/>
        <end position="206"/>
    </location>
</feature>
<reference evidence="2 3" key="1">
    <citation type="submission" date="2015-07" db="EMBL/GenBank/DDBJ databases">
        <authorList>
            <person name="Noorani M."/>
        </authorList>
    </citation>
    <scope>NUCLEOTIDE SEQUENCE [LARGE SCALE GENOMIC DNA]</scope>
    <source>
        <strain evidence="2">BBA 69670</strain>
    </source>
</reference>